<evidence type="ECO:0000256" key="3">
    <source>
        <dbReference type="ARBA" id="ARBA00022771"/>
    </source>
</evidence>
<dbReference type="EMBL" id="JAGEUA010000004">
    <property type="protein sequence ID" value="KAL0985495.1"/>
    <property type="molecule type" value="Genomic_DNA"/>
</dbReference>
<evidence type="ECO:0000256" key="4">
    <source>
        <dbReference type="ARBA" id="ARBA00022833"/>
    </source>
</evidence>
<dbReference type="InterPro" id="IPR045762">
    <property type="entry name" value="ADNP_Znf"/>
</dbReference>
<dbReference type="AlphaFoldDB" id="A0ABD0WYK5"/>
<dbReference type="InterPro" id="IPR013087">
    <property type="entry name" value="Znf_C2H2_type"/>
</dbReference>
<dbReference type="InterPro" id="IPR038861">
    <property type="entry name" value="ADNP/ADNP2"/>
</dbReference>
<evidence type="ECO:0000256" key="9">
    <source>
        <dbReference type="ARBA" id="ARBA00023242"/>
    </source>
</evidence>
<dbReference type="PANTHER" id="PTHR15740:SF2">
    <property type="entry name" value="ACTIVITY-DEPENDENT NEUROPROTECTOR HOMEOBOX PROTEIN 2"/>
    <property type="match status" value="1"/>
</dbReference>
<reference evidence="12 13" key="1">
    <citation type="submission" date="2024-06" db="EMBL/GenBank/DDBJ databases">
        <authorList>
            <person name="Pan Q."/>
            <person name="Wen M."/>
            <person name="Jouanno E."/>
            <person name="Zahm M."/>
            <person name="Klopp C."/>
            <person name="Cabau C."/>
            <person name="Louis A."/>
            <person name="Berthelot C."/>
            <person name="Parey E."/>
            <person name="Roest Crollius H."/>
            <person name="Montfort J."/>
            <person name="Robinson-Rechavi M."/>
            <person name="Bouchez O."/>
            <person name="Lampietro C."/>
            <person name="Lopez Roques C."/>
            <person name="Donnadieu C."/>
            <person name="Postlethwait J."/>
            <person name="Bobe J."/>
            <person name="Verreycken H."/>
            <person name="Guiguen Y."/>
        </authorList>
    </citation>
    <scope>NUCLEOTIDE SEQUENCE [LARGE SCALE GENOMIC DNA]</scope>
    <source>
        <strain evidence="12">Up_M1</strain>
        <tissue evidence="12">Testis</tissue>
    </source>
</reference>
<evidence type="ECO:0000256" key="7">
    <source>
        <dbReference type="ARBA" id="ARBA00023155"/>
    </source>
</evidence>
<dbReference type="Proteomes" id="UP001557470">
    <property type="component" value="Unassembled WGS sequence"/>
</dbReference>
<feature type="domain" description="C2H2-type" evidence="11">
    <location>
        <begin position="108"/>
        <end position="130"/>
    </location>
</feature>
<evidence type="ECO:0000259" key="11">
    <source>
        <dbReference type="SMART" id="SM00355"/>
    </source>
</evidence>
<keyword evidence="7" id="KW-0371">Homeobox</keyword>
<evidence type="ECO:0000256" key="2">
    <source>
        <dbReference type="ARBA" id="ARBA00022737"/>
    </source>
</evidence>
<keyword evidence="3" id="KW-0863">Zinc-finger</keyword>
<evidence type="ECO:0000256" key="1">
    <source>
        <dbReference type="ARBA" id="ARBA00022723"/>
    </source>
</evidence>
<keyword evidence="6" id="KW-0238">DNA-binding</keyword>
<keyword evidence="2" id="KW-0677">Repeat</keyword>
<evidence type="ECO:0000256" key="8">
    <source>
        <dbReference type="ARBA" id="ARBA00023163"/>
    </source>
</evidence>
<comment type="caution">
    <text evidence="12">The sequence shown here is derived from an EMBL/GenBank/DDBJ whole genome shotgun (WGS) entry which is preliminary data.</text>
</comment>
<keyword evidence="8" id="KW-0804">Transcription</keyword>
<evidence type="ECO:0000256" key="5">
    <source>
        <dbReference type="ARBA" id="ARBA00023015"/>
    </source>
</evidence>
<accession>A0ABD0WYK5</accession>
<feature type="domain" description="C2H2-type" evidence="11">
    <location>
        <begin position="220"/>
        <end position="245"/>
    </location>
</feature>
<feature type="domain" description="C2H2-type" evidence="11">
    <location>
        <begin position="570"/>
        <end position="593"/>
    </location>
</feature>
<keyword evidence="4" id="KW-0862">Zinc</keyword>
<feature type="domain" description="C2H2-type" evidence="11">
    <location>
        <begin position="75"/>
        <end position="98"/>
    </location>
</feature>
<keyword evidence="9" id="KW-0539">Nucleus</keyword>
<proteinExistence type="predicted"/>
<dbReference type="GO" id="GO:0003677">
    <property type="term" value="F:DNA binding"/>
    <property type="evidence" value="ECO:0007669"/>
    <property type="project" value="UniProtKB-KW"/>
</dbReference>
<feature type="region of interest" description="Disordered" evidence="10">
    <location>
        <begin position="291"/>
        <end position="310"/>
    </location>
</feature>
<evidence type="ECO:0000256" key="10">
    <source>
        <dbReference type="SAM" id="MobiDB-lite"/>
    </source>
</evidence>
<keyword evidence="1" id="KW-0479">Metal-binding</keyword>
<feature type="domain" description="C2H2-type" evidence="11">
    <location>
        <begin position="672"/>
        <end position="693"/>
    </location>
</feature>
<evidence type="ECO:0000256" key="6">
    <source>
        <dbReference type="ARBA" id="ARBA00023125"/>
    </source>
</evidence>
<dbReference type="SMART" id="SM00355">
    <property type="entry name" value="ZnF_C2H2"/>
    <property type="match status" value="6"/>
</dbReference>
<feature type="domain" description="C2H2-type" evidence="11">
    <location>
        <begin position="164"/>
        <end position="187"/>
    </location>
</feature>
<dbReference type="PANTHER" id="PTHR15740">
    <property type="entry name" value="NEUROPROTECTIVE PEPTIDE-CONTAINING PROTEIN"/>
    <property type="match status" value="1"/>
</dbReference>
<gene>
    <name evidence="12" type="ORF">UPYG_G00157620</name>
</gene>
<name>A0ABD0WYK5_UMBPY</name>
<feature type="compositionally biased region" description="Polar residues" evidence="10">
    <location>
        <begin position="298"/>
        <end position="310"/>
    </location>
</feature>
<dbReference type="GO" id="GO:0008270">
    <property type="term" value="F:zinc ion binding"/>
    <property type="evidence" value="ECO:0007669"/>
    <property type="project" value="UniProtKB-KW"/>
</dbReference>
<keyword evidence="13" id="KW-1185">Reference proteome</keyword>
<evidence type="ECO:0000313" key="13">
    <source>
        <dbReference type="Proteomes" id="UP001557470"/>
    </source>
</evidence>
<protein>
    <recommendedName>
        <fullName evidence="11">C2H2-type domain-containing protein</fullName>
    </recommendedName>
</protein>
<keyword evidence="5" id="KW-0805">Transcription regulation</keyword>
<dbReference type="Pfam" id="PF19627">
    <property type="entry name" value="ADNP_N"/>
    <property type="match status" value="1"/>
</dbReference>
<sequence length="907" mass="101617">MYQLPVEKLEKIRQSRKRVKDILCDIGFNTCKELLDDLKCFDPGDDCFENTEWDDFTDGYYGKRRKRWPYRTEKLCCALCWFSTQSWVTFRGHIQRCHDEELDLSSLLPCPNCTFISHPKVTNQHVKLFHGGSAKTTSASCTLTSTTSMTTIHSVSTTDIGDKYSCRGCGYHDSLIYVMRKHVLVNHYRSLLNSYFGHRTEAEQAVGVVKKAGVVKLSKFFCRMCHMPAETSEHLLYHILSSDKHKELHLHIKPFIIEHIHTNLKTTFKNSPQQKLPNLAPKAHQRVASLLSKDRDQQQNGRTLTKSPSAGTMLLAAPRNPTALVCGPDSRHIFLSDQNSGGKSLILTQQAMGSLQNRAALPTSTLGKPGPIRMILPPTQQSATKRLPITIGMPQPRQVLLPPGVQINVQNKMAAATQPIMLTQTGPRGPVMSSQSVRLVPTGNKVNGMPTYTLETVQVAVPFQSTGVTQVVNKNVLVAQNVTTLQQQNKPPTVIVMGNGPLSNQSPGLSCNQPSVAMNQTQGDRSTERPKELVVQTQFLKKMENNTVKCTKCKTLLSEKGIFQHLLHGLQCVLCPLVFYSIRQVMDHMCKEHRLSDKANWDILKDKYRLGINPQGNLLFPFFDMCTTVPKDLLADKELNVILVTSTKDRIYLKLRQESVRSACQNLAKDGCPFCPEKPQNDEDYELHLKSKHHIVPTIHAILKAPAFKCVYCLGVYTEKSTPRTISIHVQRCRCAPKAAKDAERLINPDPNAQTINGGVPAASLEEGSPSKCKEAPGVTVKQDTVHKNKPGAFSFDPTVPLVLDPTGMEMRSFEDRKAFLTNYFHLKPYLSRMEVEALAGRLWFPRTDVTSLFGAKRNKCMKALRQKRTKVLLGFNWTELNKLKHDLVVPVAELAVKAESVKVEPV</sequence>
<organism evidence="12 13">
    <name type="scientific">Umbra pygmaea</name>
    <name type="common">Eastern mudminnow</name>
    <dbReference type="NCBI Taxonomy" id="75934"/>
    <lineage>
        <taxon>Eukaryota</taxon>
        <taxon>Metazoa</taxon>
        <taxon>Chordata</taxon>
        <taxon>Craniata</taxon>
        <taxon>Vertebrata</taxon>
        <taxon>Euteleostomi</taxon>
        <taxon>Actinopterygii</taxon>
        <taxon>Neopterygii</taxon>
        <taxon>Teleostei</taxon>
        <taxon>Protacanthopterygii</taxon>
        <taxon>Esociformes</taxon>
        <taxon>Umbridae</taxon>
        <taxon>Umbra</taxon>
    </lineage>
</organism>
<evidence type="ECO:0000313" key="12">
    <source>
        <dbReference type="EMBL" id="KAL0985495.1"/>
    </source>
</evidence>